<feature type="transmembrane region" description="Helical" evidence="1">
    <location>
        <begin position="315"/>
        <end position="337"/>
    </location>
</feature>
<feature type="transmembrane region" description="Helical" evidence="1">
    <location>
        <begin position="148"/>
        <end position="167"/>
    </location>
</feature>
<keyword evidence="1" id="KW-0472">Membrane</keyword>
<evidence type="ECO:0000313" key="3">
    <source>
        <dbReference type="Proteomes" id="UP000248840"/>
    </source>
</evidence>
<feature type="transmembrane region" description="Helical" evidence="1">
    <location>
        <begin position="384"/>
        <end position="404"/>
    </location>
</feature>
<feature type="transmembrane region" description="Helical" evidence="1">
    <location>
        <begin position="187"/>
        <end position="205"/>
    </location>
</feature>
<feature type="transmembrane region" description="Helical" evidence="1">
    <location>
        <begin position="48"/>
        <end position="66"/>
    </location>
</feature>
<comment type="caution">
    <text evidence="2">The sequence shown here is derived from an EMBL/GenBank/DDBJ whole genome shotgun (WGS) entry which is preliminary data.</text>
</comment>
<keyword evidence="1" id="KW-0812">Transmembrane</keyword>
<feature type="transmembrane region" description="Helical" evidence="1">
    <location>
        <begin position="108"/>
        <end position="128"/>
    </location>
</feature>
<accession>A0A328YP14</accession>
<evidence type="ECO:0000313" key="2">
    <source>
        <dbReference type="EMBL" id="RAR75801.1"/>
    </source>
</evidence>
<protein>
    <submittedName>
        <fullName evidence="2">Uncharacterized protein</fullName>
    </submittedName>
</protein>
<dbReference type="AlphaFoldDB" id="A0A328YP14"/>
<feature type="transmembrane region" description="Helical" evidence="1">
    <location>
        <begin position="276"/>
        <end position="295"/>
    </location>
</feature>
<organism evidence="2 3">
    <name type="scientific">Flavobacterium aciduliphilum</name>
    <dbReference type="NCBI Taxonomy" id="1101402"/>
    <lineage>
        <taxon>Bacteria</taxon>
        <taxon>Pseudomonadati</taxon>
        <taxon>Bacteroidota</taxon>
        <taxon>Flavobacteriia</taxon>
        <taxon>Flavobacteriales</taxon>
        <taxon>Flavobacteriaceae</taxon>
        <taxon>Flavobacterium</taxon>
    </lineage>
</organism>
<dbReference type="OrthoDB" id="2827525at2"/>
<feature type="transmembrane region" description="Helical" evidence="1">
    <location>
        <begin position="7"/>
        <end position="28"/>
    </location>
</feature>
<sequence length="413" mass="47923">MHFNSKFWLKFSLINLLIVALLGLLMRYKIGFEFPFFDQKHLQHSHSHFAFSGWISHALMVLMIGFLEKRIKKIENRFLEKYNKVLIANLICAYGMLVFFIIQGYGLFSIVFSTSSIVVACAFAYYFIKDLKLISNNDLSKNWFKAALFFNVISSLGTFVLAYMMVTKNIHQEEYLASIYYYLHFQYNGWFFFACMGLLFSFLQLKSDDNPFFKNVFKLFFAACIPAYFLSTLWLDLPIWIYILTVIAAFIQVYSWFRFLIIIIKSKREFIENFPFFLRYILLFVGFALSVKFLLQLGSTIPAISQLAFGFRPIVIAYLHLVLLAIISLFLLFYIYANHLIHFNQPIKIGLIIFSIGVLINEIILAIQGIASFSYTVIPFANEMLFGAAIILVSGIGITAYYSIKKVKNHPLL</sequence>
<dbReference type="EMBL" id="QLSZ01000001">
    <property type="protein sequence ID" value="RAR75801.1"/>
    <property type="molecule type" value="Genomic_DNA"/>
</dbReference>
<evidence type="ECO:0000256" key="1">
    <source>
        <dbReference type="SAM" id="Phobius"/>
    </source>
</evidence>
<dbReference type="RefSeq" id="WP_146739519.1">
    <property type="nucleotide sequence ID" value="NZ_QLSZ01000001.1"/>
</dbReference>
<gene>
    <name evidence="2" type="ORF">CLV55_101506</name>
</gene>
<reference evidence="2 3" key="1">
    <citation type="submission" date="2018-06" db="EMBL/GenBank/DDBJ databases">
        <title>Genomic Encyclopedia of Archaeal and Bacterial Type Strains, Phase II (KMG-II): from individual species to whole genera.</title>
        <authorList>
            <person name="Goeker M."/>
        </authorList>
    </citation>
    <scope>NUCLEOTIDE SEQUENCE [LARGE SCALE GENOMIC DNA]</scope>
    <source>
        <strain evidence="2 3">DSM 25663</strain>
    </source>
</reference>
<keyword evidence="1" id="KW-1133">Transmembrane helix</keyword>
<dbReference type="Proteomes" id="UP000248840">
    <property type="component" value="Unassembled WGS sequence"/>
</dbReference>
<feature type="transmembrane region" description="Helical" evidence="1">
    <location>
        <begin position="86"/>
        <end position="102"/>
    </location>
</feature>
<feature type="transmembrane region" description="Helical" evidence="1">
    <location>
        <begin position="241"/>
        <end position="264"/>
    </location>
</feature>
<keyword evidence="3" id="KW-1185">Reference proteome</keyword>
<feature type="transmembrane region" description="Helical" evidence="1">
    <location>
        <begin position="217"/>
        <end position="235"/>
    </location>
</feature>
<name>A0A328YP14_9FLAO</name>
<feature type="transmembrane region" description="Helical" evidence="1">
    <location>
        <begin position="349"/>
        <end position="378"/>
    </location>
</feature>
<proteinExistence type="predicted"/>